<dbReference type="GO" id="GO:0000462">
    <property type="term" value="P:maturation of SSU-rRNA from tricistronic rRNA transcript (SSU-rRNA, 5.8S rRNA, LSU-rRNA)"/>
    <property type="evidence" value="ECO:0007669"/>
    <property type="project" value="TreeGrafter"/>
</dbReference>
<feature type="region of interest" description="Disordered" evidence="1">
    <location>
        <begin position="1"/>
        <end position="145"/>
    </location>
</feature>
<comment type="caution">
    <text evidence="2">The sequence shown here is derived from an EMBL/GenBank/DDBJ whole genome shotgun (WGS) entry which is preliminary data.</text>
</comment>
<feature type="compositionally biased region" description="Basic and acidic residues" evidence="1">
    <location>
        <begin position="7"/>
        <end position="19"/>
    </location>
</feature>
<evidence type="ECO:0008006" key="4">
    <source>
        <dbReference type="Google" id="ProtNLM"/>
    </source>
</evidence>
<name>K0KMI4_WICCF</name>
<dbReference type="PANTHER" id="PTHR28096:SF1">
    <property type="entry name" value="PROTEIN FAF1"/>
    <property type="match status" value="1"/>
</dbReference>
<evidence type="ECO:0000313" key="3">
    <source>
        <dbReference type="Proteomes" id="UP000009328"/>
    </source>
</evidence>
<dbReference type="InterPro" id="IPR053030">
    <property type="entry name" value="Ribosomal_biogenesis_FAF1-like"/>
</dbReference>
<dbReference type="eggNOG" id="ENOG502QVP1">
    <property type="taxonomic scope" value="Eukaryota"/>
</dbReference>
<protein>
    <recommendedName>
        <fullName evidence="4">Protein FAF1</fullName>
    </recommendedName>
</protein>
<dbReference type="GO" id="GO:0005730">
    <property type="term" value="C:nucleolus"/>
    <property type="evidence" value="ECO:0007669"/>
    <property type="project" value="TreeGrafter"/>
</dbReference>
<dbReference type="HOGENOM" id="CLU_069402_0_0_1"/>
<dbReference type="EMBL" id="CAIF01000040">
    <property type="protein sequence ID" value="CCH42308.1"/>
    <property type="molecule type" value="Genomic_DNA"/>
</dbReference>
<dbReference type="Proteomes" id="UP000009328">
    <property type="component" value="Unassembled WGS sequence"/>
</dbReference>
<reference evidence="2 3" key="1">
    <citation type="journal article" date="2012" name="Eukaryot. Cell">
        <title>Draft genome sequence of Wickerhamomyces ciferrii NRRL Y-1031 F-60-10.</title>
        <authorList>
            <person name="Schneider J."/>
            <person name="Andrea H."/>
            <person name="Blom J."/>
            <person name="Jaenicke S."/>
            <person name="Ruckert C."/>
            <person name="Schorsch C."/>
            <person name="Szczepanowski R."/>
            <person name="Farwick M."/>
            <person name="Goesmann A."/>
            <person name="Puhler A."/>
            <person name="Schaffer S."/>
            <person name="Tauch A."/>
            <person name="Kohler T."/>
            <person name="Brinkrolf K."/>
        </authorList>
    </citation>
    <scope>NUCLEOTIDE SEQUENCE [LARGE SCALE GENOMIC DNA]</scope>
    <source>
        <strain evidence="3">ATCC 14091 / BCRC 22168 / CBS 111 / JCM 3599 / NBRC 0793 / NRRL Y-1031 F-60-10</strain>
    </source>
</reference>
<organism evidence="2 3">
    <name type="scientific">Wickerhamomyces ciferrii (strain ATCC 14091 / BCRC 22168 / CBS 111 / JCM 3599 / NBRC 0793 / NRRL Y-1031 F-60-10)</name>
    <name type="common">Yeast</name>
    <name type="synonym">Pichia ciferrii</name>
    <dbReference type="NCBI Taxonomy" id="1206466"/>
    <lineage>
        <taxon>Eukaryota</taxon>
        <taxon>Fungi</taxon>
        <taxon>Dikarya</taxon>
        <taxon>Ascomycota</taxon>
        <taxon>Saccharomycotina</taxon>
        <taxon>Saccharomycetes</taxon>
        <taxon>Phaffomycetales</taxon>
        <taxon>Wickerhamomycetaceae</taxon>
        <taxon>Wickerhamomyces</taxon>
    </lineage>
</organism>
<dbReference type="STRING" id="1206466.K0KMI4"/>
<sequence>MSDDEAEYKRQLEIQRKNFEAQFGSLEELGYEDKTKQSDTESNLSDEEIESYNEDESGSEEGGNYDSEDSHDEEDDTELSEFKGFDDDSRSQEPKPKVIKFTDPTSSSYTQPTKQQRKLLKSGKSSLAPKPIQLTKTKQKNLPEDSENLQNDLELQRFLDESHILSNFQNQQSGADLTLATLDHESGPIGKARTHTLRSRLDNISSTNGNLKAKLEKMPMSMRKGMIKSHINKINKFEQDARDGGIVLSKVKKGEFRNIGGRSVTTHDRIGKGLGNKKNIKRNKGLSIQSVGKSTRNGLVISQSEIDRINGPSKQGNFKGKRR</sequence>
<dbReference type="FunCoup" id="K0KMI4">
    <property type="interactions" value="243"/>
</dbReference>
<evidence type="ECO:0000313" key="2">
    <source>
        <dbReference type="EMBL" id="CCH42308.1"/>
    </source>
</evidence>
<dbReference type="PANTHER" id="PTHR28096">
    <property type="entry name" value="PROTEIN FAF1"/>
    <property type="match status" value="1"/>
</dbReference>
<evidence type="ECO:0000256" key="1">
    <source>
        <dbReference type="SAM" id="MobiDB-lite"/>
    </source>
</evidence>
<feature type="compositionally biased region" description="Acidic residues" evidence="1">
    <location>
        <begin position="66"/>
        <end position="79"/>
    </location>
</feature>
<gene>
    <name evidence="2" type="ORF">BN7_1852</name>
</gene>
<feature type="compositionally biased region" description="Polar residues" evidence="1">
    <location>
        <begin position="103"/>
        <end position="114"/>
    </location>
</feature>
<keyword evidence="3" id="KW-1185">Reference proteome</keyword>
<dbReference type="AlphaFoldDB" id="K0KMI4"/>
<feature type="compositionally biased region" description="Basic and acidic residues" evidence="1">
    <location>
        <begin position="80"/>
        <end position="96"/>
    </location>
</feature>
<accession>K0KMI4</accession>
<proteinExistence type="predicted"/>
<dbReference type="InParanoid" id="K0KMI4"/>
<feature type="compositionally biased region" description="Acidic residues" evidence="1">
    <location>
        <begin position="44"/>
        <end position="59"/>
    </location>
</feature>